<keyword evidence="4" id="KW-1185">Reference proteome</keyword>
<dbReference type="OrthoDB" id="6904181at2"/>
<reference evidence="1 3" key="1">
    <citation type="submission" date="2018-06" db="EMBL/GenBank/DDBJ databases">
        <authorList>
            <consortium name="Pathogen Informatics"/>
            <person name="Doyle S."/>
        </authorList>
    </citation>
    <scope>NUCLEOTIDE SEQUENCE [LARGE SCALE GENOMIC DNA]</scope>
    <source>
        <strain evidence="1 3">NCTC11159</strain>
    </source>
</reference>
<dbReference type="EMBL" id="SMBT01000003">
    <property type="protein sequence ID" value="TCU88800.1"/>
    <property type="molecule type" value="Genomic_DNA"/>
</dbReference>
<evidence type="ECO:0000313" key="2">
    <source>
        <dbReference type="EMBL" id="TCU88800.1"/>
    </source>
</evidence>
<protein>
    <submittedName>
        <fullName evidence="1">Uncharacterized protein</fullName>
    </submittedName>
</protein>
<proteinExistence type="predicted"/>
<accession>A0A377Q8U0</accession>
<dbReference type="Proteomes" id="UP000255108">
    <property type="component" value="Unassembled WGS sequence"/>
</dbReference>
<gene>
    <name evidence="2" type="ORF">EV682_103384</name>
    <name evidence="1" type="ORF">NCTC11159_02200</name>
</gene>
<reference evidence="2 4" key="2">
    <citation type="submission" date="2019-03" db="EMBL/GenBank/DDBJ databases">
        <title>Genomic Encyclopedia of Type Strains, Phase IV (KMG-IV): sequencing the most valuable type-strain genomes for metagenomic binning, comparative biology and taxonomic classification.</title>
        <authorList>
            <person name="Goeker M."/>
        </authorList>
    </citation>
    <scope>NUCLEOTIDE SEQUENCE [LARGE SCALE GENOMIC DNA]</scope>
    <source>
        <strain evidence="2 4">DSM 3764</strain>
    </source>
</reference>
<name>A0A377Q8U0_9NEIS</name>
<evidence type="ECO:0000313" key="4">
    <source>
        <dbReference type="Proteomes" id="UP000295794"/>
    </source>
</evidence>
<evidence type="ECO:0000313" key="3">
    <source>
        <dbReference type="Proteomes" id="UP000255108"/>
    </source>
</evidence>
<organism evidence="1 3">
    <name type="scientific">Iodobacter fluviatilis</name>
    <dbReference type="NCBI Taxonomy" id="537"/>
    <lineage>
        <taxon>Bacteria</taxon>
        <taxon>Pseudomonadati</taxon>
        <taxon>Pseudomonadota</taxon>
        <taxon>Betaproteobacteria</taxon>
        <taxon>Neisseriales</taxon>
        <taxon>Chitinibacteraceae</taxon>
        <taxon>Iodobacter</taxon>
    </lineage>
</organism>
<evidence type="ECO:0000313" key="1">
    <source>
        <dbReference type="EMBL" id="STQ91128.1"/>
    </source>
</evidence>
<dbReference type="AlphaFoldDB" id="A0A377Q8U0"/>
<dbReference type="Proteomes" id="UP000295794">
    <property type="component" value="Unassembled WGS sequence"/>
</dbReference>
<sequence length="146" mass="16304">MEKVSKYALHEYSEYAIKRSSIFVSTVENDGFEVLPGRYGGEYNNDMLAIGKSKEQDKDILLLGLKVTGDDGDLQLDMKSLGSHRQLSSEWLDVVVYSLRLSEQGCHFAERIAAALAADRLVTGVVYLDGEDEKVKLIRISQDVDD</sequence>
<dbReference type="EMBL" id="UGHR01000001">
    <property type="protein sequence ID" value="STQ91128.1"/>
    <property type="molecule type" value="Genomic_DNA"/>
</dbReference>
<dbReference type="RefSeq" id="WP_115227375.1">
    <property type="nucleotide sequence ID" value="NZ_CAWOLO010000003.1"/>
</dbReference>